<organism evidence="7 8">
    <name type="scientific">Escallonia herrerae</name>
    <dbReference type="NCBI Taxonomy" id="1293975"/>
    <lineage>
        <taxon>Eukaryota</taxon>
        <taxon>Viridiplantae</taxon>
        <taxon>Streptophyta</taxon>
        <taxon>Embryophyta</taxon>
        <taxon>Tracheophyta</taxon>
        <taxon>Spermatophyta</taxon>
        <taxon>Magnoliopsida</taxon>
        <taxon>eudicotyledons</taxon>
        <taxon>Gunneridae</taxon>
        <taxon>Pentapetalae</taxon>
        <taxon>asterids</taxon>
        <taxon>campanulids</taxon>
        <taxon>Escalloniales</taxon>
        <taxon>Escalloniaceae</taxon>
        <taxon>Escallonia</taxon>
    </lineage>
</organism>
<name>A0AA89B1X8_9ASTE</name>
<reference evidence="7" key="1">
    <citation type="submission" date="2022-12" db="EMBL/GenBank/DDBJ databases">
        <title>Draft genome assemblies for two species of Escallonia (Escalloniales).</title>
        <authorList>
            <person name="Chanderbali A."/>
            <person name="Dervinis C."/>
            <person name="Anghel I."/>
            <person name="Soltis D."/>
            <person name="Soltis P."/>
            <person name="Zapata F."/>
        </authorList>
    </citation>
    <scope>NUCLEOTIDE SEQUENCE</scope>
    <source>
        <strain evidence="7">UCBG64.0493</strain>
        <tissue evidence="7">Leaf</tissue>
    </source>
</reference>
<dbReference type="EMBL" id="JAVXUP010000513">
    <property type="protein sequence ID" value="KAK3026174.1"/>
    <property type="molecule type" value="Genomic_DNA"/>
</dbReference>
<accession>A0AA89B1X8</accession>
<dbReference type="GO" id="GO:0046983">
    <property type="term" value="F:protein dimerization activity"/>
    <property type="evidence" value="ECO:0007669"/>
    <property type="project" value="InterPro"/>
</dbReference>
<dbReference type="AlphaFoldDB" id="A0AA89B1X8"/>
<dbReference type="PROSITE" id="PS50888">
    <property type="entry name" value="BHLH"/>
    <property type="match status" value="1"/>
</dbReference>
<proteinExistence type="predicted"/>
<dbReference type="InterPro" id="IPR025610">
    <property type="entry name" value="MYC/MYB_N"/>
</dbReference>
<keyword evidence="3" id="KW-0804">Transcription</keyword>
<evidence type="ECO:0000313" key="7">
    <source>
        <dbReference type="EMBL" id="KAK3026174.1"/>
    </source>
</evidence>
<sequence>GLVLENFDLGKEMGSQLHQALRSLCLSTEWKYAVFWKLQHRTRMMLTWEDAYYDKHDYHDPSEKKCVSEMVGNMRDGHYSHDPIGLAVAKMSYHVYSLGEGIVGQVAVTGKHLWISTDKHATDYCSLFETSAVVAVSPHGVVQLGSLNRSDVTTRSSSSEIFHGCICNLDKTVKKGRKNIWSPMFPSLGKPGDCSCVVLPAGGYPSNTDEVIKEHEGPQYPMSGYNESADLLHSDSEMFHMQWQEKVQMKWDIDRRGDGETSGFRDPGVDSKDNDSFFRNNLKSSNPEVDDCFFGNNNQNGILCVPEHSNMQNLEDLEKQLPLGIEFNIESMTSFRFSAGCELYEALGPSFRKDDISCDWKAGKTGTGIDIKMPAEVLGSGNLLMNNSSSEHLLEAVVANACHSNSDVKAATSCCKSVESSVTTGNMLELPSSGIHTIGSFSIDQSSHIEEDVSGSCGSRSLKGFSSASPSRCNEPLENTQDPAKLNKKRARPGENCRPRPRDRQLIQDRIKELRELVPSGSKCSIDSLLERTIKHMLYMQCITKHADKLDKFAESKLLGKGTGVSGSSNYEQGSSWAMEVGSELKVCPIVVENLNMNGQMLVEMLCENCSSFLQIAEAIRSLGLTILKGVTEAYGEKTWICFVVEVQSLLWIRYLA</sequence>
<feature type="compositionally biased region" description="Basic and acidic residues" evidence="5">
    <location>
        <begin position="492"/>
        <end position="504"/>
    </location>
</feature>
<feature type="domain" description="BHLH" evidence="6">
    <location>
        <begin position="491"/>
        <end position="540"/>
    </location>
</feature>
<evidence type="ECO:0000256" key="4">
    <source>
        <dbReference type="ARBA" id="ARBA00023242"/>
    </source>
</evidence>
<dbReference type="InterPro" id="IPR043561">
    <property type="entry name" value="LHW-like"/>
</dbReference>
<comment type="caution">
    <text evidence="7">The sequence shown here is derived from an EMBL/GenBank/DDBJ whole genome shotgun (WGS) entry which is preliminary data.</text>
</comment>
<evidence type="ECO:0000256" key="5">
    <source>
        <dbReference type="SAM" id="MobiDB-lite"/>
    </source>
</evidence>
<dbReference type="PANTHER" id="PTHR46196">
    <property type="entry name" value="TRANSCRIPTION FACTOR BHLH155-LIKE ISOFORM X1-RELATED"/>
    <property type="match status" value="1"/>
</dbReference>
<protein>
    <recommendedName>
        <fullName evidence="6">BHLH domain-containing protein</fullName>
    </recommendedName>
</protein>
<feature type="region of interest" description="Disordered" evidence="5">
    <location>
        <begin position="466"/>
        <end position="504"/>
    </location>
</feature>
<evidence type="ECO:0000256" key="3">
    <source>
        <dbReference type="ARBA" id="ARBA00023163"/>
    </source>
</evidence>
<evidence type="ECO:0000256" key="1">
    <source>
        <dbReference type="ARBA" id="ARBA00004123"/>
    </source>
</evidence>
<feature type="non-terminal residue" evidence="7">
    <location>
        <position position="1"/>
    </location>
</feature>
<feature type="compositionally biased region" description="Polar residues" evidence="5">
    <location>
        <begin position="466"/>
        <end position="482"/>
    </location>
</feature>
<evidence type="ECO:0000313" key="8">
    <source>
        <dbReference type="Proteomes" id="UP001188597"/>
    </source>
</evidence>
<dbReference type="GO" id="GO:0003700">
    <property type="term" value="F:DNA-binding transcription factor activity"/>
    <property type="evidence" value="ECO:0007669"/>
    <property type="project" value="InterPro"/>
</dbReference>
<keyword evidence="4" id="KW-0539">Nucleus</keyword>
<dbReference type="Proteomes" id="UP001188597">
    <property type="component" value="Unassembled WGS sequence"/>
</dbReference>
<dbReference type="Pfam" id="PF23176">
    <property type="entry name" value="bHLH_LHW"/>
    <property type="match status" value="1"/>
</dbReference>
<evidence type="ECO:0000259" key="6">
    <source>
        <dbReference type="PROSITE" id="PS50888"/>
    </source>
</evidence>
<keyword evidence="2" id="KW-0805">Transcription regulation</keyword>
<dbReference type="Pfam" id="PF14215">
    <property type="entry name" value="bHLH-MYC_N"/>
    <property type="match status" value="1"/>
</dbReference>
<gene>
    <name evidence="7" type="ORF">RJ639_040561</name>
</gene>
<dbReference type="GO" id="GO:0005634">
    <property type="term" value="C:nucleus"/>
    <property type="evidence" value="ECO:0007669"/>
    <property type="project" value="UniProtKB-SubCell"/>
</dbReference>
<dbReference type="PANTHER" id="PTHR46196:SF1">
    <property type="entry name" value="TRANSCRIPTION FACTOR EMB1444-RELATED"/>
    <property type="match status" value="1"/>
</dbReference>
<evidence type="ECO:0000256" key="2">
    <source>
        <dbReference type="ARBA" id="ARBA00023015"/>
    </source>
</evidence>
<keyword evidence="8" id="KW-1185">Reference proteome</keyword>
<comment type="subcellular location">
    <subcellularLocation>
        <location evidence="1">Nucleus</location>
    </subcellularLocation>
</comment>
<dbReference type="InterPro" id="IPR011598">
    <property type="entry name" value="bHLH_dom"/>
</dbReference>